<keyword evidence="4 11" id="KW-0337">GPI-anchor biosynthesis</keyword>
<dbReference type="Pfam" id="PF04188">
    <property type="entry name" value="Mannosyl_trans2"/>
    <property type="match status" value="1"/>
</dbReference>
<dbReference type="PANTHER" id="PTHR12468:SF2">
    <property type="entry name" value="GPI MANNOSYLTRANSFERASE 2"/>
    <property type="match status" value="1"/>
</dbReference>
<dbReference type="GO" id="GO:0031501">
    <property type="term" value="C:mannosyltransferase complex"/>
    <property type="evidence" value="ECO:0007669"/>
    <property type="project" value="TreeGrafter"/>
</dbReference>
<comment type="caution">
    <text evidence="11">Lacks conserved residue(s) required for the propagation of feature annotation.</text>
</comment>
<keyword evidence="5 11" id="KW-0328">Glycosyltransferase</keyword>
<reference evidence="12" key="1">
    <citation type="journal article" date="2012" name="Proc. Natl. Acad. Sci. U.S.A.">
        <title>Antigenic diversity is generated by distinct evolutionary mechanisms in African trypanosome species.</title>
        <authorList>
            <person name="Jackson A.P."/>
            <person name="Berry A."/>
            <person name="Aslett M."/>
            <person name="Allison H.C."/>
            <person name="Burton P."/>
            <person name="Vavrova-Anderson J."/>
            <person name="Brown R."/>
            <person name="Browne H."/>
            <person name="Corton N."/>
            <person name="Hauser H."/>
            <person name="Gamble J."/>
            <person name="Gilderthorp R."/>
            <person name="Marcello L."/>
            <person name="McQuillan J."/>
            <person name="Otto T.D."/>
            <person name="Quail M.A."/>
            <person name="Sanders M.J."/>
            <person name="van Tonder A."/>
            <person name="Ginger M.L."/>
            <person name="Field M.C."/>
            <person name="Barry J.D."/>
            <person name="Hertz-Fowler C."/>
            <person name="Berriman M."/>
        </authorList>
    </citation>
    <scope>NUCLEOTIDE SEQUENCE</scope>
    <source>
        <strain evidence="12">IL3000</strain>
    </source>
</reference>
<evidence type="ECO:0000256" key="4">
    <source>
        <dbReference type="ARBA" id="ARBA00022502"/>
    </source>
</evidence>
<accession>G0UY78</accession>
<organism evidence="12">
    <name type="scientific">Trypanosoma congolense (strain IL3000)</name>
    <dbReference type="NCBI Taxonomy" id="1068625"/>
    <lineage>
        <taxon>Eukaryota</taxon>
        <taxon>Discoba</taxon>
        <taxon>Euglenozoa</taxon>
        <taxon>Kinetoplastea</taxon>
        <taxon>Metakinetoplastina</taxon>
        <taxon>Trypanosomatida</taxon>
        <taxon>Trypanosomatidae</taxon>
        <taxon>Trypanosoma</taxon>
        <taxon>Nannomonas</taxon>
    </lineage>
</organism>
<evidence type="ECO:0000256" key="3">
    <source>
        <dbReference type="ARBA" id="ARBA00008698"/>
    </source>
</evidence>
<evidence type="ECO:0000256" key="11">
    <source>
        <dbReference type="RuleBase" id="RU363112"/>
    </source>
</evidence>
<feature type="transmembrane region" description="Helical" evidence="11">
    <location>
        <begin position="172"/>
        <end position="194"/>
    </location>
</feature>
<name>G0UY78_TRYCI</name>
<keyword evidence="6 11" id="KW-0808">Transferase</keyword>
<dbReference type="VEuPathDB" id="TriTrypDB:TcIL3000_10_11240"/>
<evidence type="ECO:0000256" key="10">
    <source>
        <dbReference type="ARBA" id="ARBA00023136"/>
    </source>
</evidence>
<comment type="function">
    <text evidence="11">Mannosyltransferase involved in glycosylphosphatidylinositol-anchor biosynthesis.</text>
</comment>
<comment type="pathway">
    <text evidence="2 11">Glycolipid biosynthesis; glycosylphosphatidylinositol-anchor biosynthesis.</text>
</comment>
<keyword evidence="10 11" id="KW-0472">Membrane</keyword>
<evidence type="ECO:0000256" key="1">
    <source>
        <dbReference type="ARBA" id="ARBA00004477"/>
    </source>
</evidence>
<keyword evidence="7 11" id="KW-0812">Transmembrane</keyword>
<evidence type="ECO:0000256" key="7">
    <source>
        <dbReference type="ARBA" id="ARBA00022692"/>
    </source>
</evidence>
<keyword evidence="9 11" id="KW-1133">Transmembrane helix</keyword>
<dbReference type="EC" id="2.4.1.-" evidence="11"/>
<feature type="transmembrane region" description="Helical" evidence="11">
    <location>
        <begin position="58"/>
        <end position="77"/>
    </location>
</feature>
<evidence type="ECO:0000256" key="6">
    <source>
        <dbReference type="ARBA" id="ARBA00022679"/>
    </source>
</evidence>
<keyword evidence="8 11" id="KW-0256">Endoplasmic reticulum</keyword>
<dbReference type="GO" id="GO:0000009">
    <property type="term" value="F:alpha-1,6-mannosyltransferase activity"/>
    <property type="evidence" value="ECO:0007669"/>
    <property type="project" value="InterPro"/>
</dbReference>
<comment type="similarity">
    <text evidence="3 11">Belongs to the PIGV family.</text>
</comment>
<evidence type="ECO:0000256" key="9">
    <source>
        <dbReference type="ARBA" id="ARBA00022989"/>
    </source>
</evidence>
<dbReference type="PANTHER" id="PTHR12468">
    <property type="entry name" value="GPI MANNOSYLTRANSFERASE 2"/>
    <property type="match status" value="1"/>
</dbReference>
<gene>
    <name evidence="12" type="ORF">TCIL3000_10_11240</name>
</gene>
<feature type="transmembrane region" description="Helical" evidence="11">
    <location>
        <begin position="130"/>
        <end position="152"/>
    </location>
</feature>
<proteinExistence type="inferred from homology"/>
<evidence type="ECO:0000313" key="12">
    <source>
        <dbReference type="EMBL" id="CCC94345.1"/>
    </source>
</evidence>
<dbReference type="AlphaFoldDB" id="G0UY78"/>
<dbReference type="InterPro" id="IPR007315">
    <property type="entry name" value="PIG-V/Gpi18"/>
</dbReference>
<evidence type="ECO:0000256" key="8">
    <source>
        <dbReference type="ARBA" id="ARBA00022824"/>
    </source>
</evidence>
<dbReference type="GO" id="GO:0005789">
    <property type="term" value="C:endoplasmic reticulum membrane"/>
    <property type="evidence" value="ECO:0007669"/>
    <property type="project" value="UniProtKB-SubCell"/>
</dbReference>
<evidence type="ECO:0000256" key="2">
    <source>
        <dbReference type="ARBA" id="ARBA00004687"/>
    </source>
</evidence>
<dbReference type="GO" id="GO:0004376">
    <property type="term" value="F:GPI mannosyltransferase activity"/>
    <property type="evidence" value="ECO:0007669"/>
    <property type="project" value="InterPro"/>
</dbReference>
<dbReference type="UniPathway" id="UPA00196"/>
<dbReference type="GO" id="GO:0006506">
    <property type="term" value="P:GPI anchor biosynthetic process"/>
    <property type="evidence" value="ECO:0007669"/>
    <property type="project" value="UniProtKB-UniPathway"/>
</dbReference>
<dbReference type="EMBL" id="HE575323">
    <property type="protein sequence ID" value="CCC94345.1"/>
    <property type="molecule type" value="Genomic_DNA"/>
</dbReference>
<sequence>MPYLALNYFCYTRFVPLWDESARTEINGRFWAFYSWIQRRYWDVGFLQSYRWGNTHNVIISAPIVYFTVRGFVLFILNPTLARRSTAETAHVQQRAGCRNASQKSASGGARRMAFSLYAVVEDLVQSPSVICLMATLILGATMAHVNVVNRLVMSSPALYWLWGRQFVWDPWGGNTIVMLRVFVLWNCIGALFIPNGLPWT</sequence>
<protein>
    <recommendedName>
        <fullName evidence="11">GPI mannosyltransferase 2</fullName>
        <ecNumber evidence="11">2.4.1.-</ecNumber>
    </recommendedName>
</protein>
<comment type="subcellular location">
    <subcellularLocation>
        <location evidence="1 11">Endoplasmic reticulum membrane</location>
        <topology evidence="1 11">Multi-pass membrane protein</topology>
    </subcellularLocation>
</comment>
<evidence type="ECO:0000256" key="5">
    <source>
        <dbReference type="ARBA" id="ARBA00022676"/>
    </source>
</evidence>